<reference evidence="2" key="1">
    <citation type="submission" date="2020-10" db="EMBL/GenBank/DDBJ databases">
        <title>Connecting structure to function with the recovery of over 1000 high-quality activated sludge metagenome-assembled genomes encoding full-length rRNA genes using long-read sequencing.</title>
        <authorList>
            <person name="Singleton C.M."/>
            <person name="Petriglieri F."/>
            <person name="Kristensen J.M."/>
            <person name="Kirkegaard R.H."/>
            <person name="Michaelsen T.Y."/>
            <person name="Andersen M.H."/>
            <person name="Karst S.M."/>
            <person name="Dueholm M.S."/>
            <person name="Nielsen P.H."/>
            <person name="Albertsen M."/>
        </authorList>
    </citation>
    <scope>NUCLEOTIDE SEQUENCE</scope>
    <source>
        <strain evidence="2">Skiv_18-Q3-R9-52_MAXAC.067</strain>
    </source>
</reference>
<dbReference type="PANTHER" id="PTHR37833">
    <property type="entry name" value="LIPOPROTEIN-RELATED"/>
    <property type="match status" value="1"/>
</dbReference>
<organism evidence="2 3">
    <name type="scientific">Candidatus Geothrix skivensis</name>
    <dbReference type="NCBI Taxonomy" id="2954439"/>
    <lineage>
        <taxon>Bacteria</taxon>
        <taxon>Pseudomonadati</taxon>
        <taxon>Acidobacteriota</taxon>
        <taxon>Holophagae</taxon>
        <taxon>Holophagales</taxon>
        <taxon>Holophagaceae</taxon>
        <taxon>Geothrix</taxon>
    </lineage>
</organism>
<accession>A0A9D7SHF8</accession>
<feature type="chain" id="PRO_5038845457" evidence="1">
    <location>
        <begin position="19"/>
        <end position="320"/>
    </location>
</feature>
<name>A0A9D7SHF8_9BACT</name>
<evidence type="ECO:0000313" key="2">
    <source>
        <dbReference type="EMBL" id="MBK9796755.1"/>
    </source>
</evidence>
<dbReference type="Gene3D" id="2.60.40.10">
    <property type="entry name" value="Immunoglobulins"/>
    <property type="match status" value="1"/>
</dbReference>
<dbReference type="AlphaFoldDB" id="A0A9D7SHF8"/>
<sequence>MFRRLLLACAAATLMAQAPVISFDKLHHDFGRISPDKKVAAKYKVTNTGNAYLNITQVRPSCGCTYTMLGKWSLAPGEATEIEAMFDPKGIKGLVRKSIEVVCNDPKSSNISLSLEAEVIQEIMPSVEAVYFHSATKTSPTRSQVRYTSGNGEPVQLVDVKVPGAPFITFAYRSEGKDLVLEVAFDGRKVPVGQHRGVETASVRFTNPRMGQLPLNIQWDLRPSIAASPAEVVFQGAAGKEQRQKLSLRQGDGRPFRVLSARPSLQGLRVEGLDQKGSTLELTVVLPADLKAGRYSDILSLSTDDPDQPELTVRVVALLK</sequence>
<proteinExistence type="predicted"/>
<dbReference type="EMBL" id="JADKIO010000006">
    <property type="protein sequence ID" value="MBK9796755.1"/>
    <property type="molecule type" value="Genomic_DNA"/>
</dbReference>
<keyword evidence="1" id="KW-0732">Signal</keyword>
<dbReference type="InterPro" id="IPR011467">
    <property type="entry name" value="DUF1573"/>
</dbReference>
<evidence type="ECO:0000256" key="1">
    <source>
        <dbReference type="SAM" id="SignalP"/>
    </source>
</evidence>
<feature type="signal peptide" evidence="1">
    <location>
        <begin position="1"/>
        <end position="18"/>
    </location>
</feature>
<dbReference type="Proteomes" id="UP000886657">
    <property type="component" value="Unassembled WGS sequence"/>
</dbReference>
<evidence type="ECO:0000313" key="3">
    <source>
        <dbReference type="Proteomes" id="UP000886657"/>
    </source>
</evidence>
<dbReference type="InterPro" id="IPR013783">
    <property type="entry name" value="Ig-like_fold"/>
</dbReference>
<dbReference type="Pfam" id="PF07610">
    <property type="entry name" value="DUF1573"/>
    <property type="match status" value="1"/>
</dbReference>
<gene>
    <name evidence="2" type="ORF">IPP58_09705</name>
</gene>
<dbReference type="PANTHER" id="PTHR37833:SF1">
    <property type="entry name" value="SIGNAL PEPTIDE PROTEIN"/>
    <property type="match status" value="1"/>
</dbReference>
<comment type="caution">
    <text evidence="2">The sequence shown here is derived from an EMBL/GenBank/DDBJ whole genome shotgun (WGS) entry which is preliminary data.</text>
</comment>
<protein>
    <submittedName>
        <fullName evidence="2">DUF1573 domain-containing protein</fullName>
    </submittedName>
</protein>